<protein>
    <submittedName>
        <fullName evidence="2">Uncharacterized protein</fullName>
    </submittedName>
</protein>
<reference evidence="2 3" key="1">
    <citation type="submission" date="2022-08" db="EMBL/GenBank/DDBJ databases">
        <title>Algoriphagus sp. CAU 1643 isolated from mud.</title>
        <authorList>
            <person name="Kim W."/>
        </authorList>
    </citation>
    <scope>NUCLEOTIDE SEQUENCE [LARGE SCALE GENOMIC DNA]</scope>
    <source>
        <strain evidence="2 3">CAU 1643</strain>
    </source>
</reference>
<organism evidence="2 3">
    <name type="scientific">Algoriphagus limi</name>
    <dbReference type="NCBI Taxonomy" id="2975273"/>
    <lineage>
        <taxon>Bacteria</taxon>
        <taxon>Pseudomonadati</taxon>
        <taxon>Bacteroidota</taxon>
        <taxon>Cytophagia</taxon>
        <taxon>Cytophagales</taxon>
        <taxon>Cyclobacteriaceae</taxon>
        <taxon>Algoriphagus</taxon>
    </lineage>
</organism>
<sequence length="325" mass="35511">MKKTFTSGFLGLVISGLLLSACSQVATYESEDLTLEQAKADKEGFKLSPYGNTYGNENAREYEVADCSVDCIEPGSGEYFIKSASETGSAGPNTKEVTYRAYNTETDFVVEVDYNKLSGNSNAEADISITIEGDELLIEDVPFGSTVSHSIPLPEGWEACDLIEFSVLQEALGNPIEWNETYSLFEVCSVECLIVEETGYVGNTKGENSGTPGNGFNNAWWYAFDTEGDEIQNVYENENVIGSATYDEVEGTITISLNSDYSLEEGEDESVKWYSYADGQLPTAGRPTPGQAPNKGTSLVIDTNGDRYYVIHLDVQTCVSEEEED</sequence>
<dbReference type="PROSITE" id="PS51257">
    <property type="entry name" value="PROKAR_LIPOPROTEIN"/>
    <property type="match status" value="1"/>
</dbReference>
<dbReference type="Proteomes" id="UP001206788">
    <property type="component" value="Unassembled WGS sequence"/>
</dbReference>
<evidence type="ECO:0000256" key="1">
    <source>
        <dbReference type="SAM" id="SignalP"/>
    </source>
</evidence>
<feature type="chain" id="PRO_5046508086" evidence="1">
    <location>
        <begin position="26"/>
        <end position="325"/>
    </location>
</feature>
<evidence type="ECO:0000313" key="3">
    <source>
        <dbReference type="Proteomes" id="UP001206788"/>
    </source>
</evidence>
<name>A0ABT2G672_9BACT</name>
<proteinExistence type="predicted"/>
<evidence type="ECO:0000313" key="2">
    <source>
        <dbReference type="EMBL" id="MCS5490771.1"/>
    </source>
</evidence>
<feature type="signal peptide" evidence="1">
    <location>
        <begin position="1"/>
        <end position="25"/>
    </location>
</feature>
<comment type="caution">
    <text evidence="2">The sequence shown here is derived from an EMBL/GenBank/DDBJ whole genome shotgun (WGS) entry which is preliminary data.</text>
</comment>
<dbReference type="RefSeq" id="WP_259414455.1">
    <property type="nucleotide sequence ID" value="NZ_JANWGH010000002.1"/>
</dbReference>
<keyword evidence="3" id="KW-1185">Reference proteome</keyword>
<keyword evidence="1" id="KW-0732">Signal</keyword>
<dbReference type="EMBL" id="JANWGH010000002">
    <property type="protein sequence ID" value="MCS5490771.1"/>
    <property type="molecule type" value="Genomic_DNA"/>
</dbReference>
<gene>
    <name evidence="2" type="ORF">NY014_10035</name>
</gene>
<accession>A0ABT2G672</accession>